<gene>
    <name evidence="1" type="ORF">FB45DRAFT_1051144</name>
</gene>
<evidence type="ECO:0000313" key="2">
    <source>
        <dbReference type="Proteomes" id="UP001221142"/>
    </source>
</evidence>
<protein>
    <submittedName>
        <fullName evidence="1">Uncharacterized protein</fullName>
    </submittedName>
</protein>
<comment type="caution">
    <text evidence="1">The sequence shown here is derived from an EMBL/GenBank/DDBJ whole genome shotgun (WGS) entry which is preliminary data.</text>
</comment>
<proteinExistence type="predicted"/>
<dbReference type="EMBL" id="JARKIF010000001">
    <property type="protein sequence ID" value="KAJ7651418.1"/>
    <property type="molecule type" value="Genomic_DNA"/>
</dbReference>
<dbReference type="AlphaFoldDB" id="A0AAD7FZY2"/>
<reference evidence="1" key="1">
    <citation type="submission" date="2023-03" db="EMBL/GenBank/DDBJ databases">
        <title>Massive genome expansion in bonnet fungi (Mycena s.s.) driven by repeated elements and novel gene families across ecological guilds.</title>
        <authorList>
            <consortium name="Lawrence Berkeley National Laboratory"/>
            <person name="Harder C.B."/>
            <person name="Miyauchi S."/>
            <person name="Viragh M."/>
            <person name="Kuo A."/>
            <person name="Thoen E."/>
            <person name="Andreopoulos B."/>
            <person name="Lu D."/>
            <person name="Skrede I."/>
            <person name="Drula E."/>
            <person name="Henrissat B."/>
            <person name="Morin E."/>
            <person name="Kohler A."/>
            <person name="Barry K."/>
            <person name="LaButti K."/>
            <person name="Morin E."/>
            <person name="Salamov A."/>
            <person name="Lipzen A."/>
            <person name="Mereny Z."/>
            <person name="Hegedus B."/>
            <person name="Baldrian P."/>
            <person name="Stursova M."/>
            <person name="Weitz H."/>
            <person name="Taylor A."/>
            <person name="Grigoriev I.V."/>
            <person name="Nagy L.G."/>
            <person name="Martin F."/>
            <person name="Kauserud H."/>
        </authorList>
    </citation>
    <scope>NUCLEOTIDE SEQUENCE</scope>
    <source>
        <strain evidence="1">9284</strain>
    </source>
</reference>
<keyword evidence="2" id="KW-1185">Reference proteome</keyword>
<sequence length="208" mass="22379">MSENLGRHRPEYILSGQAMGLLHQTPVWLRVAGRSVKSVPVSRTQCASRRREPGLGTAQRSAAPAAALSVMFIQSVKPIRVVLAFCTASNHGMTERTVGLGFDNPHLPKLCLTAFIFPSSTPIFRAIPRAKRTYAFGSKYIRWENLVGWGYGGAPPGQDQRSSLSGGVPFKSGISATRRPASFLVNLKESAPLNPIGVVPGGLYPPPT</sequence>
<dbReference type="Proteomes" id="UP001221142">
    <property type="component" value="Unassembled WGS sequence"/>
</dbReference>
<organism evidence="1 2">
    <name type="scientific">Roridomyces roridus</name>
    <dbReference type="NCBI Taxonomy" id="1738132"/>
    <lineage>
        <taxon>Eukaryota</taxon>
        <taxon>Fungi</taxon>
        <taxon>Dikarya</taxon>
        <taxon>Basidiomycota</taxon>
        <taxon>Agaricomycotina</taxon>
        <taxon>Agaricomycetes</taxon>
        <taxon>Agaricomycetidae</taxon>
        <taxon>Agaricales</taxon>
        <taxon>Marasmiineae</taxon>
        <taxon>Mycenaceae</taxon>
        <taxon>Roridomyces</taxon>
    </lineage>
</organism>
<evidence type="ECO:0000313" key="1">
    <source>
        <dbReference type="EMBL" id="KAJ7651418.1"/>
    </source>
</evidence>
<accession>A0AAD7FZY2</accession>
<name>A0AAD7FZY2_9AGAR</name>